<dbReference type="InterPro" id="IPR017441">
    <property type="entry name" value="Protein_kinase_ATP_BS"/>
</dbReference>
<protein>
    <recommendedName>
        <fullName evidence="3">RING-type E3 ubiquitin transferase</fullName>
        <ecNumber evidence="3">2.3.2.27</ecNumber>
    </recommendedName>
</protein>
<dbReference type="InterPro" id="IPR006016">
    <property type="entry name" value="UspA"/>
</dbReference>
<dbReference type="Gene3D" id="3.30.200.20">
    <property type="entry name" value="Phosphorylase Kinase, domain 1"/>
    <property type="match status" value="1"/>
</dbReference>
<dbReference type="InterPro" id="IPR051348">
    <property type="entry name" value="U-box_ubiquitin_ligases"/>
</dbReference>
<dbReference type="InterPro" id="IPR011009">
    <property type="entry name" value="Kinase-like_dom_sf"/>
</dbReference>
<keyword evidence="4" id="KW-0808">Transferase</keyword>
<evidence type="ECO:0000256" key="5">
    <source>
        <dbReference type="ARBA" id="ARBA00022741"/>
    </source>
</evidence>
<keyword evidence="7" id="KW-0833">Ubl conjugation pathway</keyword>
<dbReference type="SUPFAM" id="SSF56112">
    <property type="entry name" value="Protein kinase-like (PK-like)"/>
    <property type="match status" value="1"/>
</dbReference>
<dbReference type="CDD" id="cd16655">
    <property type="entry name" value="RING-Ubox_WDSUB1-like"/>
    <property type="match status" value="1"/>
</dbReference>
<feature type="domain" description="U-box" evidence="11">
    <location>
        <begin position="675"/>
        <end position="748"/>
    </location>
</feature>
<dbReference type="SMART" id="SM00504">
    <property type="entry name" value="Ubox"/>
    <property type="match status" value="1"/>
</dbReference>
<dbReference type="PROSITE" id="PS50011">
    <property type="entry name" value="PROTEIN_KINASE_DOM"/>
    <property type="match status" value="1"/>
</dbReference>
<dbReference type="Gene3D" id="3.40.50.620">
    <property type="entry name" value="HUPs"/>
    <property type="match status" value="1"/>
</dbReference>
<dbReference type="PANTHER" id="PTHR45647">
    <property type="entry name" value="OS02G0152300 PROTEIN"/>
    <property type="match status" value="1"/>
</dbReference>
<evidence type="ECO:0000256" key="9">
    <source>
        <dbReference type="PROSITE-ProRule" id="PRU10141"/>
    </source>
</evidence>
<evidence type="ECO:0000256" key="3">
    <source>
        <dbReference type="ARBA" id="ARBA00012483"/>
    </source>
</evidence>
<keyword evidence="5 9" id="KW-0547">Nucleotide-binding</keyword>
<dbReference type="InterPro" id="IPR013083">
    <property type="entry name" value="Znf_RING/FYVE/PHD"/>
</dbReference>
<dbReference type="Gene3D" id="1.10.510.10">
    <property type="entry name" value="Transferase(Phosphotransferase) domain 1"/>
    <property type="match status" value="1"/>
</dbReference>
<dbReference type="GO" id="GO:0061630">
    <property type="term" value="F:ubiquitin protein ligase activity"/>
    <property type="evidence" value="ECO:0007669"/>
    <property type="project" value="UniProtKB-EC"/>
</dbReference>
<reference evidence="12" key="1">
    <citation type="submission" date="2020-07" db="EMBL/GenBank/DDBJ databases">
        <authorList>
            <person name="Lin J."/>
        </authorList>
    </citation>
    <scope>NUCLEOTIDE SEQUENCE</scope>
</reference>
<feature type="domain" description="Protein kinase" evidence="10">
    <location>
        <begin position="393"/>
        <end position="660"/>
    </location>
</feature>
<dbReference type="EC" id="2.3.2.27" evidence="3"/>
<evidence type="ECO:0000256" key="7">
    <source>
        <dbReference type="ARBA" id="ARBA00022786"/>
    </source>
</evidence>
<dbReference type="GO" id="GO:0005524">
    <property type="term" value="F:ATP binding"/>
    <property type="evidence" value="ECO:0007669"/>
    <property type="project" value="UniProtKB-UniRule"/>
</dbReference>
<dbReference type="CDD" id="cd01989">
    <property type="entry name" value="USP_STK_Ubox_N"/>
    <property type="match status" value="1"/>
</dbReference>
<evidence type="ECO:0000313" key="12">
    <source>
        <dbReference type="EMBL" id="CAD1845419.1"/>
    </source>
</evidence>
<dbReference type="Gene3D" id="3.30.40.10">
    <property type="entry name" value="Zinc/RING finger domain, C3HC4 (zinc finger)"/>
    <property type="match status" value="1"/>
</dbReference>
<sequence length="750" mass="84061">MASVSGGGAAEATVAVAVSGGGRSRRAARWAAEHLLPHADRVLLIHVIPVVTSIPSPSGHRIPVERMEREVVEMYVQDVKSKSQQVFSTFKRLCGRRNVETLVLEGENPAVALLRYVSECGIRNLVLGASSMRWIRRIFKRPDVATVLLKSAPCSCNIFSVSKRHLSMKFANDPFVGGNNMQIQKISHKAFVASQKKLIFDKQSLYGSQDSETLQKPALLEASSYPKFSSDGSASIDAGQGSENALMIPHNGDLHEKSSNEAPVEVVKLRIELQNTLAMYNRACDDLIHAKKKIHLLSAECSGEAEKVKDALEREKMLNKVVAEEKAKHLKAMKEVEQAKELLAKEVLDRHKAEIAANRVSSEKSRVVEAFLSSERRCRRYSRNEIEVATDNFSDTKKIGEGSYGDVYKCSLDHTAVAVKVLRQDSGDKKEEFLREVEILSQLRHPHMLLLLGFCPENGCLVYEYMENGSLEDQLFYNKGKEPLPWNVRFRIIFEVACGLAFLHGTKPEPIVHRDLKPGNILLDRNYVSKIGDVGLAKLVSDVVPDGLTEYKETILAGTLYYMDPEYQRTGTIRPKSDLYALGIIALQILTAKHPNGLVVSVENAIKGGSFLDVLDKSLTDWPVVEAEKLARLALKCSRLRCRDRPDLESEVLPELEELLYMSNVCFKLRKSIDYAPSHYYCPILKEIMDDPYIAADGYTYEYRAIKAWLEKHMISPVTKHRLSHSSIMPNHALRSAIQEWKARAAFLNS</sequence>
<proteinExistence type="predicted"/>
<evidence type="ECO:0000256" key="4">
    <source>
        <dbReference type="ARBA" id="ARBA00022679"/>
    </source>
</evidence>
<comment type="catalytic activity">
    <reaction evidence="1">
        <text>S-ubiquitinyl-[E2 ubiquitin-conjugating enzyme]-L-cysteine + [acceptor protein]-L-lysine = [E2 ubiquitin-conjugating enzyme]-L-cysteine + N(6)-ubiquitinyl-[acceptor protein]-L-lysine.</text>
        <dbReference type="EC" id="2.3.2.27"/>
    </reaction>
</comment>
<dbReference type="InterPro" id="IPR008271">
    <property type="entry name" value="Ser/Thr_kinase_AS"/>
</dbReference>
<dbReference type="SUPFAM" id="SSF52402">
    <property type="entry name" value="Adenine nucleotide alpha hydrolases-like"/>
    <property type="match status" value="1"/>
</dbReference>
<dbReference type="Pfam" id="PF00069">
    <property type="entry name" value="Pkinase"/>
    <property type="match status" value="1"/>
</dbReference>
<feature type="binding site" evidence="9">
    <location>
        <position position="420"/>
    </location>
    <ligand>
        <name>ATP</name>
        <dbReference type="ChEBI" id="CHEBI:30616"/>
    </ligand>
</feature>
<evidence type="ECO:0000256" key="8">
    <source>
        <dbReference type="ARBA" id="ARBA00022840"/>
    </source>
</evidence>
<dbReference type="FunFam" id="3.30.200.20:FF:000162">
    <property type="entry name" value="Adenine nucleotide alpha hydrolase-like domain kinase"/>
    <property type="match status" value="1"/>
</dbReference>
<evidence type="ECO:0000256" key="2">
    <source>
        <dbReference type="ARBA" id="ARBA00004906"/>
    </source>
</evidence>
<evidence type="ECO:0000256" key="6">
    <source>
        <dbReference type="ARBA" id="ARBA00022777"/>
    </source>
</evidence>
<dbReference type="PROSITE" id="PS00108">
    <property type="entry name" value="PROTEIN_KINASE_ST"/>
    <property type="match status" value="1"/>
</dbReference>
<dbReference type="Pfam" id="PF04564">
    <property type="entry name" value="U-box"/>
    <property type="match status" value="1"/>
</dbReference>
<dbReference type="UniPathway" id="UPA00143"/>
<dbReference type="AlphaFoldDB" id="A0A6V7QQH4"/>
<dbReference type="Pfam" id="PF00582">
    <property type="entry name" value="Usp"/>
    <property type="match status" value="1"/>
</dbReference>
<dbReference type="PANTHER" id="PTHR45647:SF65">
    <property type="entry name" value="U-BOX DOMAIN-CONTAINING PROTEIN KINASE FAMILY PROTEIN"/>
    <property type="match status" value="1"/>
</dbReference>
<dbReference type="PROSITE" id="PS51698">
    <property type="entry name" value="U_BOX"/>
    <property type="match status" value="1"/>
</dbReference>
<dbReference type="GO" id="GO:0016567">
    <property type="term" value="P:protein ubiquitination"/>
    <property type="evidence" value="ECO:0007669"/>
    <property type="project" value="UniProtKB-UniPathway"/>
</dbReference>
<accession>A0A6V7QQH4</accession>
<dbReference type="GO" id="GO:0004672">
    <property type="term" value="F:protein kinase activity"/>
    <property type="evidence" value="ECO:0007669"/>
    <property type="project" value="InterPro"/>
</dbReference>
<organism evidence="12">
    <name type="scientific">Ananas comosus var. bracteatus</name>
    <name type="common">red pineapple</name>
    <dbReference type="NCBI Taxonomy" id="296719"/>
    <lineage>
        <taxon>Eukaryota</taxon>
        <taxon>Viridiplantae</taxon>
        <taxon>Streptophyta</taxon>
        <taxon>Embryophyta</taxon>
        <taxon>Tracheophyta</taxon>
        <taxon>Spermatophyta</taxon>
        <taxon>Magnoliopsida</taxon>
        <taxon>Liliopsida</taxon>
        <taxon>Poales</taxon>
        <taxon>Bromeliaceae</taxon>
        <taxon>Bromelioideae</taxon>
        <taxon>Ananas</taxon>
    </lineage>
</organism>
<dbReference type="InterPro" id="IPR014729">
    <property type="entry name" value="Rossmann-like_a/b/a_fold"/>
</dbReference>
<dbReference type="SMART" id="SM00220">
    <property type="entry name" value="S_TKc"/>
    <property type="match status" value="1"/>
</dbReference>
<keyword evidence="8 9" id="KW-0067">ATP-binding</keyword>
<dbReference type="InterPro" id="IPR003613">
    <property type="entry name" value="Ubox_domain"/>
</dbReference>
<dbReference type="SUPFAM" id="SSF57850">
    <property type="entry name" value="RING/U-box"/>
    <property type="match status" value="1"/>
</dbReference>
<dbReference type="InterPro" id="IPR000719">
    <property type="entry name" value="Prot_kinase_dom"/>
</dbReference>
<evidence type="ECO:0000259" key="10">
    <source>
        <dbReference type="PROSITE" id="PS50011"/>
    </source>
</evidence>
<name>A0A6V7QQH4_ANACO</name>
<keyword evidence="6" id="KW-0418">Kinase</keyword>
<dbReference type="PROSITE" id="PS00107">
    <property type="entry name" value="PROTEIN_KINASE_ATP"/>
    <property type="match status" value="1"/>
</dbReference>
<dbReference type="EMBL" id="CAJEUB010000002">
    <property type="protein sequence ID" value="CAD1845419.1"/>
    <property type="molecule type" value="Genomic_DNA"/>
</dbReference>
<evidence type="ECO:0000259" key="11">
    <source>
        <dbReference type="PROSITE" id="PS51698"/>
    </source>
</evidence>
<comment type="pathway">
    <text evidence="2">Protein modification; protein ubiquitination.</text>
</comment>
<evidence type="ECO:0000256" key="1">
    <source>
        <dbReference type="ARBA" id="ARBA00000900"/>
    </source>
</evidence>
<gene>
    <name evidence="12" type="ORF">CB5_LOCUS28630</name>
</gene>